<dbReference type="GO" id="GO:0003677">
    <property type="term" value="F:DNA binding"/>
    <property type="evidence" value="ECO:0007669"/>
    <property type="project" value="InterPro"/>
</dbReference>
<accession>A0A919Q0E0</accession>
<dbReference type="Gene3D" id="1.10.1740.10">
    <property type="match status" value="1"/>
</dbReference>
<keyword evidence="4" id="KW-0804">Transcription</keyword>
<evidence type="ECO:0000256" key="5">
    <source>
        <dbReference type="SAM" id="MobiDB-lite"/>
    </source>
</evidence>
<gene>
    <name evidence="9" type="primary">rpoE_4</name>
    <name evidence="9" type="ORF">Dac01nite_07520</name>
</gene>
<comment type="caution">
    <text evidence="9">The sequence shown here is derived from an EMBL/GenBank/DDBJ whole genome shotgun (WGS) entry which is preliminary data.</text>
</comment>
<keyword evidence="10" id="KW-1185">Reference proteome</keyword>
<dbReference type="Gene3D" id="1.10.10.10">
    <property type="entry name" value="Winged helix-like DNA-binding domain superfamily/Winged helix DNA-binding domain"/>
    <property type="match status" value="1"/>
</dbReference>
<evidence type="ECO:0000259" key="6">
    <source>
        <dbReference type="Pfam" id="PF04542"/>
    </source>
</evidence>
<dbReference type="RefSeq" id="WP_239066481.1">
    <property type="nucleotide sequence ID" value="NZ_BONR01000001.1"/>
</dbReference>
<dbReference type="InterPro" id="IPR013325">
    <property type="entry name" value="RNA_pol_sigma_r2"/>
</dbReference>
<dbReference type="GO" id="GO:0006352">
    <property type="term" value="P:DNA-templated transcription initiation"/>
    <property type="evidence" value="ECO:0007669"/>
    <property type="project" value="InterPro"/>
</dbReference>
<evidence type="ECO:0000259" key="8">
    <source>
        <dbReference type="Pfam" id="PF20239"/>
    </source>
</evidence>
<evidence type="ECO:0000256" key="4">
    <source>
        <dbReference type="ARBA" id="ARBA00023163"/>
    </source>
</evidence>
<keyword evidence="2" id="KW-0805">Transcription regulation</keyword>
<evidence type="ECO:0000256" key="2">
    <source>
        <dbReference type="ARBA" id="ARBA00023015"/>
    </source>
</evidence>
<dbReference type="EMBL" id="BONR01000001">
    <property type="protein sequence ID" value="GIG54000.1"/>
    <property type="molecule type" value="Genomic_DNA"/>
</dbReference>
<evidence type="ECO:0000256" key="1">
    <source>
        <dbReference type="ARBA" id="ARBA00010641"/>
    </source>
</evidence>
<dbReference type="SUPFAM" id="SSF88946">
    <property type="entry name" value="Sigma2 domain of RNA polymerase sigma factors"/>
    <property type="match status" value="1"/>
</dbReference>
<dbReference type="Proteomes" id="UP000652354">
    <property type="component" value="Unassembled WGS sequence"/>
</dbReference>
<dbReference type="Pfam" id="PF20239">
    <property type="entry name" value="DUF6596"/>
    <property type="match status" value="1"/>
</dbReference>
<dbReference type="PANTHER" id="PTHR47756">
    <property type="entry name" value="BLL6612 PROTEIN-RELATED"/>
    <property type="match status" value="1"/>
</dbReference>
<dbReference type="Pfam" id="PF08281">
    <property type="entry name" value="Sigma70_r4_2"/>
    <property type="match status" value="1"/>
</dbReference>
<evidence type="ECO:0000256" key="3">
    <source>
        <dbReference type="ARBA" id="ARBA00023082"/>
    </source>
</evidence>
<dbReference type="InterPro" id="IPR014284">
    <property type="entry name" value="RNA_pol_sigma-70_dom"/>
</dbReference>
<feature type="domain" description="RNA polymerase sigma factor 70 region 4 type 2" evidence="7">
    <location>
        <begin position="149"/>
        <end position="201"/>
    </location>
</feature>
<dbReference type="NCBIfam" id="TIGR02937">
    <property type="entry name" value="sigma70-ECF"/>
    <property type="match status" value="1"/>
</dbReference>
<dbReference type="InterPro" id="IPR013324">
    <property type="entry name" value="RNA_pol_sigma_r3/r4-like"/>
</dbReference>
<dbReference type="PANTHER" id="PTHR47756:SF2">
    <property type="entry name" value="BLL6612 PROTEIN"/>
    <property type="match status" value="1"/>
</dbReference>
<dbReference type="AlphaFoldDB" id="A0A919Q0E0"/>
<sequence>MGSPGAHRHRLRRGATGVPHGRVLSSDPRVDAALTRVAREEGGRLLALLADRLGGVDRAEDALQDALARAAGSWGAAGVPDQPAAWVYTVARNAGVDRLRRESAAQRRLSTQARVLEAGTTERLDSASTADAPVAIAEYGQVGDEQLRLMLLCCHPALGREAQVALTLRLAGGLTTAEIAQAYVVPEATIAQRLVRAKRKIRAANIPLTIPADLSERAEVLTAVLGAIFNEGYLAHSAAAGTLTRADLADQAILLTATAADALPDEPELAGLLALELFHRSRDAARVDRDGALVRLQDQDRTLWDRSMIARGYAVLAHALSRRALGPWQVQALIAAEHTRERTDWERVVRYHDVLITMGPSTVAQLSRAIAVAEVDGPESALTDVDRITGLERYHLFHAARADLLERSGRAEEAALAWDRAAGLTANPAEAAYVALRRASAATAARRDLGPIPRPRDF</sequence>
<dbReference type="InterPro" id="IPR046531">
    <property type="entry name" value="DUF6596"/>
</dbReference>
<feature type="domain" description="RNA polymerase sigma-70 region 2" evidence="6">
    <location>
        <begin position="41"/>
        <end position="103"/>
    </location>
</feature>
<evidence type="ECO:0000313" key="10">
    <source>
        <dbReference type="Proteomes" id="UP000652354"/>
    </source>
</evidence>
<protein>
    <submittedName>
        <fullName evidence="9">RNA polymerase subunit sigma-24</fullName>
    </submittedName>
</protein>
<evidence type="ECO:0000313" key="9">
    <source>
        <dbReference type="EMBL" id="GIG54000.1"/>
    </source>
</evidence>
<feature type="compositionally biased region" description="Basic residues" evidence="5">
    <location>
        <begin position="1"/>
        <end position="13"/>
    </location>
</feature>
<name>A0A919Q0E0_9MICO</name>
<keyword evidence="3" id="KW-0731">Sigma factor</keyword>
<feature type="domain" description="DUF6596" evidence="8">
    <location>
        <begin position="220"/>
        <end position="319"/>
    </location>
</feature>
<dbReference type="SUPFAM" id="SSF88659">
    <property type="entry name" value="Sigma3 and sigma4 domains of RNA polymerase sigma factors"/>
    <property type="match status" value="1"/>
</dbReference>
<dbReference type="InterPro" id="IPR013249">
    <property type="entry name" value="RNA_pol_sigma70_r4_t2"/>
</dbReference>
<feature type="region of interest" description="Disordered" evidence="5">
    <location>
        <begin position="1"/>
        <end position="25"/>
    </location>
</feature>
<organism evidence="9 10">
    <name type="scientific">Demequina activiva</name>
    <dbReference type="NCBI Taxonomy" id="1582364"/>
    <lineage>
        <taxon>Bacteria</taxon>
        <taxon>Bacillati</taxon>
        <taxon>Actinomycetota</taxon>
        <taxon>Actinomycetes</taxon>
        <taxon>Micrococcales</taxon>
        <taxon>Demequinaceae</taxon>
        <taxon>Demequina</taxon>
    </lineage>
</organism>
<dbReference type="InterPro" id="IPR007627">
    <property type="entry name" value="RNA_pol_sigma70_r2"/>
</dbReference>
<dbReference type="Pfam" id="PF04542">
    <property type="entry name" value="Sigma70_r2"/>
    <property type="match status" value="1"/>
</dbReference>
<dbReference type="GO" id="GO:0016987">
    <property type="term" value="F:sigma factor activity"/>
    <property type="evidence" value="ECO:0007669"/>
    <property type="project" value="UniProtKB-KW"/>
</dbReference>
<comment type="similarity">
    <text evidence="1">Belongs to the sigma-70 factor family. ECF subfamily.</text>
</comment>
<dbReference type="InterPro" id="IPR036388">
    <property type="entry name" value="WH-like_DNA-bd_sf"/>
</dbReference>
<proteinExistence type="inferred from homology"/>
<reference evidence="9" key="1">
    <citation type="submission" date="2021-01" db="EMBL/GenBank/DDBJ databases">
        <title>Whole genome shotgun sequence of Demequina activiva NBRC 110675.</title>
        <authorList>
            <person name="Komaki H."/>
            <person name="Tamura T."/>
        </authorList>
    </citation>
    <scope>NUCLEOTIDE SEQUENCE</scope>
    <source>
        <strain evidence="9">NBRC 110675</strain>
    </source>
</reference>
<evidence type="ECO:0000259" key="7">
    <source>
        <dbReference type="Pfam" id="PF08281"/>
    </source>
</evidence>